<proteinExistence type="predicted"/>
<dbReference type="KEGG" id="vcy:IX92_28165"/>
<feature type="signal peptide" evidence="1">
    <location>
        <begin position="1"/>
        <end position="19"/>
    </location>
</feature>
<protein>
    <recommendedName>
        <fullName evidence="4">Type-F conjugative transfer system pilin assembly protein TrbC</fullName>
    </recommendedName>
</protein>
<dbReference type="EMBL" id="CP009620">
    <property type="protein sequence ID" value="AIW22911.1"/>
    <property type="molecule type" value="Genomic_DNA"/>
</dbReference>
<evidence type="ECO:0000313" key="3">
    <source>
        <dbReference type="Proteomes" id="UP000030081"/>
    </source>
</evidence>
<keyword evidence="2" id="KW-0614">Plasmid</keyword>
<keyword evidence="1" id="KW-0732">Signal</keyword>
<dbReference type="Pfam" id="PF09673">
    <property type="entry name" value="TrbC_Ftype"/>
    <property type="match status" value="1"/>
</dbReference>
<dbReference type="Proteomes" id="UP000030081">
    <property type="component" value="Plasmid p319"/>
</dbReference>
<dbReference type="AlphaFoldDB" id="A0AAN0W1T9"/>
<keyword evidence="3" id="KW-1185">Reference proteome</keyword>
<gene>
    <name evidence="2" type="ORF">IX92_28165</name>
</gene>
<name>A0AAN0W1T9_9VIBR</name>
<dbReference type="NCBIfam" id="TIGR02742">
    <property type="entry name" value="TrbC_Ftype"/>
    <property type="match status" value="1"/>
</dbReference>
<evidence type="ECO:0000256" key="1">
    <source>
        <dbReference type="SAM" id="SignalP"/>
    </source>
</evidence>
<evidence type="ECO:0000313" key="2">
    <source>
        <dbReference type="EMBL" id="AIW22911.1"/>
    </source>
</evidence>
<dbReference type="InterPro" id="IPR014113">
    <property type="entry name" value="T4SS_TrbC_subgr"/>
</dbReference>
<dbReference type="InterPro" id="IPR019106">
    <property type="entry name" value="T4SS_TrbC"/>
</dbReference>
<reference evidence="2 3" key="1">
    <citation type="submission" date="2014-10" db="EMBL/GenBank/DDBJ databases">
        <title>The Complete Genome Sequence for the Shellfish Pathogen Vibrio coralliilyticus RE98 Isolated from a Shellfish Hatchery.</title>
        <authorList>
            <person name="Richards G.P."/>
            <person name="Bono J.L."/>
            <person name="Watson M.A."/>
            <person name="Needleman D.S."/>
        </authorList>
    </citation>
    <scope>NUCLEOTIDE SEQUENCE [LARGE SCALE GENOMIC DNA]</scope>
    <source>
        <strain evidence="2 3">RE98</strain>
        <plasmid evidence="2 3">p319</plasmid>
    </source>
</reference>
<organism evidence="2 3">
    <name type="scientific">Vibrio coralliilyticus</name>
    <dbReference type="NCBI Taxonomy" id="190893"/>
    <lineage>
        <taxon>Bacteria</taxon>
        <taxon>Pseudomonadati</taxon>
        <taxon>Pseudomonadota</taxon>
        <taxon>Gammaproteobacteria</taxon>
        <taxon>Vibrionales</taxon>
        <taxon>Vibrionaceae</taxon>
        <taxon>Vibrio</taxon>
    </lineage>
</organism>
<geneLocation type="plasmid" evidence="2 3">
    <name>p319</name>
</geneLocation>
<accession>A0AAN0W1T9</accession>
<evidence type="ECO:0008006" key="4">
    <source>
        <dbReference type="Google" id="ProtNLM"/>
    </source>
</evidence>
<sequence>MKYRKSVWMLVILCTQINAAVANSDPWPAFDPVTAYLNEKRRSPWPATPVTDPTSKPGLLLVFVSLTMPDASLRSLLKQSTEWQAPLLIRGPLPAGFTATAQRLMGLLNAKGALPIRAGVAIDPDAFHRFHVRDVPTFVLIKSNRCQARLPCGPDDHARIKGNVSIRTALEALSTSPLADVAETLLEAQRDDH</sequence>
<dbReference type="RefSeq" id="WP_043011842.1">
    <property type="nucleotide sequence ID" value="NZ_CP009620.1"/>
</dbReference>
<feature type="chain" id="PRO_5043040690" description="Type-F conjugative transfer system pilin assembly protein TrbC" evidence="1">
    <location>
        <begin position="20"/>
        <end position="193"/>
    </location>
</feature>